<keyword evidence="2" id="KW-1185">Reference proteome</keyword>
<dbReference type="EMBL" id="FOLQ01000036">
    <property type="protein sequence ID" value="SFF21678.1"/>
    <property type="molecule type" value="Genomic_DNA"/>
</dbReference>
<accession>A0A1I2GWQ9</accession>
<dbReference type="Proteomes" id="UP000198598">
    <property type="component" value="Unassembled WGS sequence"/>
</dbReference>
<evidence type="ECO:0000313" key="2">
    <source>
        <dbReference type="Proteomes" id="UP000198598"/>
    </source>
</evidence>
<proteinExistence type="predicted"/>
<sequence length="111" mass="12652">MKDAIVNWILSENECIQQVNFRSNLLDLSACYARLLQHLNTLIHFYDEVNRYKVAYTMVSILDTAGLEKLELTAHKAGSSELAKKNYLLSLELLQYTISQAVLLCQEGDRA</sequence>
<dbReference type="AlphaFoldDB" id="A0A1I2GWQ9"/>
<name>A0A1I2GWQ9_9BACT</name>
<dbReference type="RefSeq" id="WP_093834581.1">
    <property type="nucleotide sequence ID" value="NZ_FOLQ01000036.1"/>
</dbReference>
<protein>
    <submittedName>
        <fullName evidence="1">Uncharacterized protein</fullName>
    </submittedName>
</protein>
<gene>
    <name evidence="1" type="ORF">SAMN05216167_1364</name>
</gene>
<organism evidence="1 2">
    <name type="scientific">Spirosoma endophyticum</name>
    <dbReference type="NCBI Taxonomy" id="662367"/>
    <lineage>
        <taxon>Bacteria</taxon>
        <taxon>Pseudomonadati</taxon>
        <taxon>Bacteroidota</taxon>
        <taxon>Cytophagia</taxon>
        <taxon>Cytophagales</taxon>
        <taxon>Cytophagaceae</taxon>
        <taxon>Spirosoma</taxon>
    </lineage>
</organism>
<evidence type="ECO:0000313" key="1">
    <source>
        <dbReference type="EMBL" id="SFF21678.1"/>
    </source>
</evidence>
<reference evidence="1 2" key="1">
    <citation type="submission" date="2016-10" db="EMBL/GenBank/DDBJ databases">
        <authorList>
            <person name="de Groot N.N."/>
        </authorList>
    </citation>
    <scope>NUCLEOTIDE SEQUENCE [LARGE SCALE GENOMIC DNA]</scope>
    <source>
        <strain evidence="1 2">DSM 26130</strain>
    </source>
</reference>